<protein>
    <recommendedName>
        <fullName evidence="3">F0F1-type ATP synthase</fullName>
    </recommendedName>
</protein>
<feature type="transmembrane region" description="Helical" evidence="1">
    <location>
        <begin position="6"/>
        <end position="23"/>
    </location>
</feature>
<dbReference type="EMBL" id="CP016809">
    <property type="protein sequence ID" value="ANY71616.1"/>
    <property type="molecule type" value="Genomic_DNA"/>
</dbReference>
<accession>A0A1B2DV75</accession>
<evidence type="ECO:0008006" key="3">
    <source>
        <dbReference type="Google" id="ProtNLM"/>
    </source>
</evidence>
<dbReference type="AlphaFoldDB" id="A0A1B2DV75"/>
<reference evidence="2" key="1">
    <citation type="submission" date="2016-08" db="EMBL/GenBank/DDBJ databases">
        <title>Complete Genome Seqeunce of Paenibacillus sp. nov. IHBB 9852 from high altitute lake of Indian trans-Himalayas.</title>
        <authorList>
            <person name="Kiran S."/>
            <person name="Swarnkar M.K."/>
            <person name="Rana A."/>
            <person name="Tewari R."/>
            <person name="Gulati A."/>
        </authorList>
    </citation>
    <scope>NUCLEOTIDE SEQUENCE [LARGE SCALE GENOMIC DNA]</scope>
    <source>
        <strain evidence="2">IHBB 9852</strain>
    </source>
</reference>
<organism evidence="2">
    <name type="scientific">Paenibacillus ihbetae</name>
    <dbReference type="NCBI Taxonomy" id="1870820"/>
    <lineage>
        <taxon>Bacteria</taxon>
        <taxon>Bacillati</taxon>
        <taxon>Bacillota</taxon>
        <taxon>Bacilli</taxon>
        <taxon>Bacillales</taxon>
        <taxon>Paenibacillaceae</taxon>
        <taxon>Paenibacillus</taxon>
    </lineage>
</organism>
<name>A0A1B2DV75_9BACL</name>
<evidence type="ECO:0000313" key="2">
    <source>
        <dbReference type="EMBL" id="ANY71616.1"/>
    </source>
</evidence>
<proteinExistence type="predicted"/>
<dbReference type="KEGG" id="pib:BBD41_02925"/>
<dbReference type="RefSeq" id="WP_099476655.1">
    <property type="nucleotide sequence ID" value="NZ_CP016809.1"/>
</dbReference>
<evidence type="ECO:0000256" key="1">
    <source>
        <dbReference type="SAM" id="Phobius"/>
    </source>
</evidence>
<gene>
    <name evidence="2" type="ORF">BBD41_02925</name>
</gene>
<dbReference type="GeneID" id="48307173"/>
<keyword evidence="1" id="KW-1133">Transmembrane helix</keyword>
<sequence length="332" mass="37986">MKITDLAIVFTAIFFPLLLILGFRYDSLGDIRYIEMKYTAALRSAVQDGSMSLNLNETPSFEAAYDSKKFMRADKDQALKAFAQTLYMNMGIEEGDFASQAALWWYIPALVVLDYDGYFIYALQSHTNEAGEEEMRHQWTPKVPYAWSDGEGNSVQFTLDSFVRVYESRSSRWYAGWRHELAAQAGVSLLQSEETFEQIRRITIVNAVQDRLAYYIQRHNESALRNGMTYIFTLPAISQEEWVNTIDDVGMLAFVQGIPLGDRYYNNYAFGGGRLVKSPVYFGGVDDRGLKYYFRDDCSFPFRVEETFSHPKEAAAAGYRERSCRNPGVMAP</sequence>
<keyword evidence="1" id="KW-0812">Transmembrane</keyword>
<keyword evidence="1" id="KW-0472">Membrane</keyword>